<name>A0A816KNA1_BRANA</name>
<evidence type="ECO:0000313" key="2">
    <source>
        <dbReference type="EMBL" id="CAF1924046.1"/>
    </source>
</evidence>
<proteinExistence type="predicted"/>
<organism evidence="2">
    <name type="scientific">Brassica napus</name>
    <name type="common">Rape</name>
    <dbReference type="NCBI Taxonomy" id="3708"/>
    <lineage>
        <taxon>Eukaryota</taxon>
        <taxon>Viridiplantae</taxon>
        <taxon>Streptophyta</taxon>
        <taxon>Embryophyta</taxon>
        <taxon>Tracheophyta</taxon>
        <taxon>Spermatophyta</taxon>
        <taxon>Magnoliopsida</taxon>
        <taxon>eudicotyledons</taxon>
        <taxon>Gunneridae</taxon>
        <taxon>Pentapetalae</taxon>
        <taxon>rosids</taxon>
        <taxon>malvids</taxon>
        <taxon>Brassicales</taxon>
        <taxon>Brassicaceae</taxon>
        <taxon>Brassiceae</taxon>
        <taxon>Brassica</taxon>
    </lineage>
</organism>
<accession>A0A816KNA1</accession>
<dbReference type="AlphaFoldDB" id="A0A816KNA1"/>
<sequence length="153" mass="15733">MCLKRTSLVLYIIIHLQHNFSSVSSRSSFVDTYHESLPLRAIKPDIVGFEGKTQELAVVIKKGGSWSGSGWGRSGGNGGGWGRSGGSGGRWGGGGRSTGRGSVGPLMLIPIGGGGGTGGTGGFRRSSSNRNIRGEVCAVCWLSLSVLAGLLLV</sequence>
<dbReference type="OrthoDB" id="1112703at2759"/>
<protein>
    <submittedName>
        <fullName evidence="2">(rape) hypothetical protein</fullName>
    </submittedName>
</protein>
<feature type="region of interest" description="Disordered" evidence="1">
    <location>
        <begin position="69"/>
        <end position="98"/>
    </location>
</feature>
<reference evidence="2" key="1">
    <citation type="submission" date="2021-01" db="EMBL/GenBank/DDBJ databases">
        <authorList>
            <consortium name="Genoscope - CEA"/>
            <person name="William W."/>
        </authorList>
    </citation>
    <scope>NUCLEOTIDE SEQUENCE</scope>
</reference>
<dbReference type="EMBL" id="HG994369">
    <property type="protein sequence ID" value="CAF1924046.1"/>
    <property type="molecule type" value="Genomic_DNA"/>
</dbReference>
<gene>
    <name evidence="2" type="ORF">DARMORV10_C05P05190.1</name>
</gene>
<evidence type="ECO:0000256" key="1">
    <source>
        <dbReference type="SAM" id="MobiDB-lite"/>
    </source>
</evidence>
<dbReference type="Proteomes" id="UP001295469">
    <property type="component" value="Chromosome C05"/>
</dbReference>